<dbReference type="InterPro" id="IPR041718">
    <property type="entry name" value="IS607_transposase-like"/>
</dbReference>
<name>A0A179IN16_HYDSH</name>
<dbReference type="STRING" id="1484.SA87_00755"/>
<dbReference type="RefSeq" id="WP_066202563.1">
    <property type="nucleotide sequence ID" value="NZ_CBCSAS010000039.1"/>
</dbReference>
<dbReference type="Pfam" id="PF00239">
    <property type="entry name" value="Resolvase"/>
    <property type="match status" value="1"/>
</dbReference>
<evidence type="ECO:0000313" key="8">
    <source>
        <dbReference type="Proteomes" id="UP000243024"/>
    </source>
</evidence>
<reference evidence="7 8" key="1">
    <citation type="submission" date="2015-09" db="EMBL/GenBank/DDBJ databases">
        <title>Draft genome sequence of Hydrogenibacillus schlegelii DSM 2000.</title>
        <authorList>
            <person name="Hemp J."/>
        </authorList>
    </citation>
    <scope>NUCLEOTIDE SEQUENCE [LARGE SCALE GENOMIC DNA]</scope>
    <source>
        <strain evidence="7 8">MA 48</strain>
    </source>
</reference>
<comment type="caution">
    <text evidence="7">The sequence shown here is derived from an EMBL/GenBank/DDBJ whole genome shotgun (WGS) entry which is preliminary data.</text>
</comment>
<feature type="active site" description="O-(5'-phospho-DNA)-serine intermediate" evidence="4 5">
    <location>
        <position position="58"/>
    </location>
</feature>
<dbReference type="SMART" id="SM00857">
    <property type="entry name" value="Resolvase"/>
    <property type="match status" value="1"/>
</dbReference>
<evidence type="ECO:0000259" key="6">
    <source>
        <dbReference type="PROSITE" id="PS51736"/>
    </source>
</evidence>
<dbReference type="AlphaFoldDB" id="A0A179IN16"/>
<dbReference type="InterPro" id="IPR036162">
    <property type="entry name" value="Resolvase-like_N_sf"/>
</dbReference>
<dbReference type="PANTHER" id="PTHR36172">
    <property type="match status" value="1"/>
</dbReference>
<dbReference type="Gene3D" id="3.40.50.1390">
    <property type="entry name" value="Resolvase, N-terminal catalytic domain"/>
    <property type="match status" value="1"/>
</dbReference>
<dbReference type="SUPFAM" id="SSF53041">
    <property type="entry name" value="Resolvase-like"/>
    <property type="match status" value="1"/>
</dbReference>
<evidence type="ECO:0000256" key="2">
    <source>
        <dbReference type="ARBA" id="ARBA00023125"/>
    </source>
</evidence>
<evidence type="ECO:0000256" key="3">
    <source>
        <dbReference type="ARBA" id="ARBA00023172"/>
    </source>
</evidence>
<evidence type="ECO:0000256" key="1">
    <source>
        <dbReference type="ARBA" id="ARBA00022908"/>
    </source>
</evidence>
<gene>
    <name evidence="7" type="ORF">SA87_00755</name>
</gene>
<dbReference type="InterPro" id="IPR006118">
    <property type="entry name" value="Recombinase_CS"/>
</dbReference>
<organism evidence="7 8">
    <name type="scientific">Hydrogenibacillus schlegelii</name>
    <name type="common">Bacillus schlegelii</name>
    <dbReference type="NCBI Taxonomy" id="1484"/>
    <lineage>
        <taxon>Bacteria</taxon>
        <taxon>Bacillati</taxon>
        <taxon>Bacillota</taxon>
        <taxon>Bacilli</taxon>
        <taxon>Bacillales</taxon>
        <taxon>Bacillales Family X. Incertae Sedis</taxon>
        <taxon>Hydrogenibacillus</taxon>
    </lineage>
</organism>
<dbReference type="OrthoDB" id="2757355at2"/>
<feature type="domain" description="Resolvase/invertase-type recombinase catalytic" evidence="6">
    <location>
        <begin position="50"/>
        <end position="189"/>
    </location>
</feature>
<accession>A0A179IN16</accession>
<dbReference type="PROSITE" id="PS51736">
    <property type="entry name" value="RECOMBINASES_3"/>
    <property type="match status" value="1"/>
</dbReference>
<evidence type="ECO:0000256" key="4">
    <source>
        <dbReference type="PIRSR" id="PIRSR606118-50"/>
    </source>
</evidence>
<dbReference type="PROSITE" id="PS00397">
    <property type="entry name" value="RECOMBINASES_1"/>
    <property type="match status" value="1"/>
</dbReference>
<dbReference type="GO" id="GO:0000150">
    <property type="term" value="F:DNA strand exchange activity"/>
    <property type="evidence" value="ECO:0007669"/>
    <property type="project" value="InterPro"/>
</dbReference>
<keyword evidence="1" id="KW-0229">DNA integration</keyword>
<keyword evidence="8" id="KW-1185">Reference proteome</keyword>
<dbReference type="GO" id="GO:0015074">
    <property type="term" value="P:DNA integration"/>
    <property type="evidence" value="ECO:0007669"/>
    <property type="project" value="UniProtKB-KW"/>
</dbReference>
<sequence length="190" mass="21519">MKLSQWAKKRGITYKTAWRWVKEGKMPVPFEITPSGTILVHEPEAPKAGIVALYARVSSSDQKADLERQVVRLLEFANAQGLSVGKTVKEVGSGLNGRRKELIKLLSDPNVTTIVVEHRDRLTRFGFEYIEASLRAQGRRILVVEEREVDDDLVRDVTEVLTSLAARLYGKRSPRRRAKKALEALQREDP</sequence>
<dbReference type="PANTHER" id="PTHR36172:SF1">
    <property type="entry name" value="RESOLVASE-RELATED"/>
    <property type="match status" value="1"/>
</dbReference>
<dbReference type="EMBL" id="JXBB01000045">
    <property type="protein sequence ID" value="OAR03745.1"/>
    <property type="molecule type" value="Genomic_DNA"/>
</dbReference>
<proteinExistence type="predicted"/>
<dbReference type="NCBIfam" id="NF033518">
    <property type="entry name" value="transpos_IS607"/>
    <property type="match status" value="1"/>
</dbReference>
<dbReference type="GO" id="GO:0003677">
    <property type="term" value="F:DNA binding"/>
    <property type="evidence" value="ECO:0007669"/>
    <property type="project" value="UniProtKB-KW"/>
</dbReference>
<dbReference type="InterPro" id="IPR051491">
    <property type="entry name" value="Recombinase/Transposase-rel"/>
</dbReference>
<dbReference type="InterPro" id="IPR006119">
    <property type="entry name" value="Resolv_N"/>
</dbReference>
<protein>
    <submittedName>
        <fullName evidence="7">Integrase</fullName>
    </submittedName>
</protein>
<dbReference type="FunFam" id="3.40.50.1390:FF:000002">
    <property type="entry name" value="ORF1 in transposon ISC1904"/>
    <property type="match status" value="1"/>
</dbReference>
<dbReference type="Proteomes" id="UP000243024">
    <property type="component" value="Unassembled WGS sequence"/>
</dbReference>
<dbReference type="CDD" id="cd03769">
    <property type="entry name" value="SR_IS607_transposase_like"/>
    <property type="match status" value="1"/>
</dbReference>
<dbReference type="Gene3D" id="1.10.287.2170">
    <property type="match status" value="1"/>
</dbReference>
<keyword evidence="3" id="KW-0233">DNA recombination</keyword>
<evidence type="ECO:0000313" key="7">
    <source>
        <dbReference type="EMBL" id="OAR03745.1"/>
    </source>
</evidence>
<keyword evidence="2" id="KW-0238">DNA-binding</keyword>
<evidence type="ECO:0000256" key="5">
    <source>
        <dbReference type="PROSITE-ProRule" id="PRU10137"/>
    </source>
</evidence>
<dbReference type="InterPro" id="IPR048046">
    <property type="entry name" value="Transpos_IS607"/>
</dbReference>